<name>A0A1G9U357_9BACT</name>
<dbReference type="RefSeq" id="WP_143017490.1">
    <property type="nucleotide sequence ID" value="NZ_FNFO01000015.1"/>
</dbReference>
<organism evidence="1 2">
    <name type="scientific">Catalinimonas alkaloidigena</name>
    <dbReference type="NCBI Taxonomy" id="1075417"/>
    <lineage>
        <taxon>Bacteria</taxon>
        <taxon>Pseudomonadati</taxon>
        <taxon>Bacteroidota</taxon>
        <taxon>Cytophagia</taxon>
        <taxon>Cytophagales</taxon>
        <taxon>Catalimonadaceae</taxon>
        <taxon>Catalinimonas</taxon>
    </lineage>
</organism>
<dbReference type="Proteomes" id="UP000198510">
    <property type="component" value="Unassembled WGS sequence"/>
</dbReference>
<dbReference type="AlphaFoldDB" id="A0A1G9U357"/>
<keyword evidence="2" id="KW-1185">Reference proteome</keyword>
<proteinExistence type="predicted"/>
<evidence type="ECO:0000313" key="1">
    <source>
        <dbReference type="EMBL" id="SDM54332.1"/>
    </source>
</evidence>
<dbReference type="EMBL" id="FNFO01000015">
    <property type="protein sequence ID" value="SDM54332.1"/>
    <property type="molecule type" value="Genomic_DNA"/>
</dbReference>
<dbReference type="STRING" id="1075417.SAMN05421823_11571"/>
<dbReference type="OrthoDB" id="849632at2"/>
<evidence type="ECO:0000313" key="2">
    <source>
        <dbReference type="Proteomes" id="UP000198510"/>
    </source>
</evidence>
<accession>A0A1G9U357</accession>
<protein>
    <submittedName>
        <fullName evidence="1">Uncharacterized protein</fullName>
    </submittedName>
</protein>
<gene>
    <name evidence="1" type="ORF">SAMN05421823_11571</name>
</gene>
<sequence length="208" mass="24986">MRPIISFGMWGLIGQLTLTSVEAQTVVIDQAKRRQLESMVFMRWSKSYFRPKWYYRLMHNQYRTGEDRRTILQLTPTLAFTEINRLKSEDEEQSVEVMQEQRVREALDRSANLTYQLVYRKSLAQQLATLQQLVQDCAVLGLDPSSLQRVRDEVERHRDRIDQIRQAYVEEGRKMEQWMQLENDLFTLTNRLIKLRRLCQLRQRFTNP</sequence>
<reference evidence="1 2" key="1">
    <citation type="submission" date="2016-10" db="EMBL/GenBank/DDBJ databases">
        <authorList>
            <person name="de Groot N.N."/>
        </authorList>
    </citation>
    <scope>NUCLEOTIDE SEQUENCE [LARGE SCALE GENOMIC DNA]</scope>
    <source>
        <strain evidence="1 2">DSM 25186</strain>
    </source>
</reference>